<dbReference type="Pfam" id="PF00348">
    <property type="entry name" value="polyprenyl_synt"/>
    <property type="match status" value="1"/>
</dbReference>
<dbReference type="EMBL" id="JBHSLD010000007">
    <property type="protein sequence ID" value="MFC5380787.1"/>
    <property type="molecule type" value="Genomic_DNA"/>
</dbReference>
<dbReference type="SFLD" id="SFLDS00005">
    <property type="entry name" value="Isoprenoid_Synthase_Type_I"/>
    <property type="match status" value="1"/>
</dbReference>
<dbReference type="Gene3D" id="1.10.600.10">
    <property type="entry name" value="Farnesyl Diphosphate Synthase"/>
    <property type="match status" value="1"/>
</dbReference>
<evidence type="ECO:0000256" key="4">
    <source>
        <dbReference type="ARBA" id="ARBA00022723"/>
    </source>
</evidence>
<keyword evidence="4" id="KW-0479">Metal-binding</keyword>
<sequence length="344" mass="35671">MSPGVGTEEHADRLLAYGVADPALREAVVLGLADVEAAVHDAVRSADPLADDAAGHLVRAGGKRTRPLLCLLAAELGTPGPLVVDAAVVVELTHLATLYHDDVIDSATVRRGVPAAQEVWGNTVAILTGDLLFARASVIGARLGPAAVSIQARTFERLVLGEMRETVGPRDGEDPVAHYLQVLSDKTGSLIATSARFGGMFSGLDEATQDVLVRYGDKVGVAFQLADDVLDLAADRADSGKTPGTDLREHVPTLPVLLLRRAVSAGEAPAGSGDLLDTLDGDLTDDAVLADTVARLREHPVTGEARAEARRWAADAVDALAPLPVSPARDALAAVAEALADRTG</sequence>
<comment type="caution">
    <text evidence="7">The sequence shown here is derived from an EMBL/GenBank/DDBJ whole genome shotgun (WGS) entry which is preliminary data.</text>
</comment>
<reference evidence="8" key="1">
    <citation type="journal article" date="2019" name="Int. J. Syst. Evol. Microbiol.">
        <title>The Global Catalogue of Microorganisms (GCM) 10K type strain sequencing project: providing services to taxonomists for standard genome sequencing and annotation.</title>
        <authorList>
            <consortium name="The Broad Institute Genomics Platform"/>
            <consortium name="The Broad Institute Genome Sequencing Center for Infectious Disease"/>
            <person name="Wu L."/>
            <person name="Ma J."/>
        </authorList>
    </citation>
    <scope>NUCLEOTIDE SEQUENCE [LARGE SCALE GENOMIC DNA]</scope>
    <source>
        <strain evidence="8">CCUG 43114</strain>
    </source>
</reference>
<dbReference type="GO" id="GO:0016740">
    <property type="term" value="F:transferase activity"/>
    <property type="evidence" value="ECO:0007669"/>
    <property type="project" value="UniProtKB-KW"/>
</dbReference>
<dbReference type="InterPro" id="IPR033749">
    <property type="entry name" value="Polyprenyl_synt_CS"/>
</dbReference>
<comment type="similarity">
    <text evidence="2 6">Belongs to the FPP/GGPP synthase family.</text>
</comment>
<dbReference type="SUPFAM" id="SSF48576">
    <property type="entry name" value="Terpenoid synthases"/>
    <property type="match status" value="1"/>
</dbReference>
<dbReference type="InterPro" id="IPR000092">
    <property type="entry name" value="Polyprenyl_synt"/>
</dbReference>
<keyword evidence="5" id="KW-0460">Magnesium</keyword>
<organism evidence="7 8">
    <name type="scientific">Aquipuribacter nitratireducens</name>
    <dbReference type="NCBI Taxonomy" id="650104"/>
    <lineage>
        <taxon>Bacteria</taxon>
        <taxon>Bacillati</taxon>
        <taxon>Actinomycetota</taxon>
        <taxon>Actinomycetes</taxon>
        <taxon>Micrococcales</taxon>
        <taxon>Intrasporangiaceae</taxon>
        <taxon>Aquipuribacter</taxon>
    </lineage>
</organism>
<name>A0ABW0GLP6_9MICO</name>
<keyword evidence="8" id="KW-1185">Reference proteome</keyword>
<evidence type="ECO:0000256" key="2">
    <source>
        <dbReference type="ARBA" id="ARBA00006706"/>
    </source>
</evidence>
<dbReference type="CDD" id="cd00685">
    <property type="entry name" value="Trans_IPPS_HT"/>
    <property type="match status" value="1"/>
</dbReference>
<evidence type="ECO:0000256" key="3">
    <source>
        <dbReference type="ARBA" id="ARBA00022679"/>
    </source>
</evidence>
<keyword evidence="3 6" id="KW-0808">Transferase</keyword>
<comment type="cofactor">
    <cofactor evidence="1">
        <name>Mg(2+)</name>
        <dbReference type="ChEBI" id="CHEBI:18420"/>
    </cofactor>
</comment>
<evidence type="ECO:0000313" key="7">
    <source>
        <dbReference type="EMBL" id="MFC5380787.1"/>
    </source>
</evidence>
<evidence type="ECO:0000256" key="5">
    <source>
        <dbReference type="ARBA" id="ARBA00022842"/>
    </source>
</evidence>
<accession>A0ABW0GLP6</accession>
<proteinExistence type="inferred from homology"/>
<dbReference type="InterPro" id="IPR008949">
    <property type="entry name" value="Isoprenoid_synthase_dom_sf"/>
</dbReference>
<gene>
    <name evidence="7" type="ORF">ACFPJ6_08295</name>
</gene>
<evidence type="ECO:0000256" key="1">
    <source>
        <dbReference type="ARBA" id="ARBA00001946"/>
    </source>
</evidence>
<dbReference type="EC" id="2.5.1.-" evidence="7"/>
<dbReference type="Proteomes" id="UP001596122">
    <property type="component" value="Unassembled WGS sequence"/>
</dbReference>
<protein>
    <submittedName>
        <fullName evidence="7">Polyprenyl synthetase family protein</fullName>
        <ecNumber evidence="7">2.5.1.-</ecNumber>
    </submittedName>
</protein>
<dbReference type="RefSeq" id="WP_377002452.1">
    <property type="nucleotide sequence ID" value="NZ_JBBEOG010000002.1"/>
</dbReference>
<dbReference type="PANTHER" id="PTHR12001">
    <property type="entry name" value="GERANYLGERANYL PYROPHOSPHATE SYNTHASE"/>
    <property type="match status" value="1"/>
</dbReference>
<dbReference type="PANTHER" id="PTHR12001:SF69">
    <property type="entry name" value="ALL TRANS-POLYPRENYL-DIPHOSPHATE SYNTHASE PDSS1"/>
    <property type="match status" value="1"/>
</dbReference>
<evidence type="ECO:0000256" key="6">
    <source>
        <dbReference type="RuleBase" id="RU004466"/>
    </source>
</evidence>
<evidence type="ECO:0000313" key="8">
    <source>
        <dbReference type="Proteomes" id="UP001596122"/>
    </source>
</evidence>
<dbReference type="PROSITE" id="PS00444">
    <property type="entry name" value="POLYPRENYL_SYNTHASE_2"/>
    <property type="match status" value="1"/>
</dbReference>